<feature type="domain" description="Polymerase/histidinol phosphatase N-terminal" evidence="1">
    <location>
        <begin position="6"/>
        <end position="71"/>
    </location>
</feature>
<gene>
    <name evidence="2" type="ORF">BVG16_00635</name>
</gene>
<evidence type="ECO:0000313" key="2">
    <source>
        <dbReference type="EMBL" id="OPA80889.1"/>
    </source>
</evidence>
<dbReference type="SMART" id="SM00481">
    <property type="entry name" value="POLIIIAc"/>
    <property type="match status" value="1"/>
</dbReference>
<dbReference type="PANTHER" id="PTHR42924">
    <property type="entry name" value="EXONUCLEASE"/>
    <property type="match status" value="1"/>
</dbReference>
<dbReference type="OrthoDB" id="9804333at2"/>
<evidence type="ECO:0000259" key="1">
    <source>
        <dbReference type="SMART" id="SM00481"/>
    </source>
</evidence>
<evidence type="ECO:0000313" key="3">
    <source>
        <dbReference type="Proteomes" id="UP000190188"/>
    </source>
</evidence>
<name>A0A1T2XLZ9_9BACL</name>
<dbReference type="InterPro" id="IPR052018">
    <property type="entry name" value="PHP_domain"/>
</dbReference>
<dbReference type="Proteomes" id="UP000190188">
    <property type="component" value="Unassembled WGS sequence"/>
</dbReference>
<dbReference type="Pfam" id="PF02811">
    <property type="entry name" value="PHP"/>
    <property type="match status" value="1"/>
</dbReference>
<dbReference type="STRING" id="1324314.BVG16_00635"/>
<dbReference type="InterPro" id="IPR003141">
    <property type="entry name" value="Pol/His_phosphatase_N"/>
</dbReference>
<organism evidence="2 3">
    <name type="scientific">Paenibacillus selenitireducens</name>
    <dbReference type="NCBI Taxonomy" id="1324314"/>
    <lineage>
        <taxon>Bacteria</taxon>
        <taxon>Bacillati</taxon>
        <taxon>Bacillota</taxon>
        <taxon>Bacilli</taxon>
        <taxon>Bacillales</taxon>
        <taxon>Paenibacillaceae</taxon>
        <taxon>Paenibacillus</taxon>
    </lineage>
</organism>
<dbReference type="NCBIfam" id="NF038032">
    <property type="entry name" value="CehA_McbA_metalo"/>
    <property type="match status" value="1"/>
</dbReference>
<dbReference type="AlphaFoldDB" id="A0A1T2XLZ9"/>
<dbReference type="GO" id="GO:0035312">
    <property type="term" value="F:5'-3' DNA exonuclease activity"/>
    <property type="evidence" value="ECO:0007669"/>
    <property type="project" value="TreeGrafter"/>
</dbReference>
<dbReference type="RefSeq" id="WP_078496613.1">
    <property type="nucleotide sequence ID" value="NZ_MSZX01000001.1"/>
</dbReference>
<dbReference type="InterPro" id="IPR004013">
    <property type="entry name" value="PHP_dom"/>
</dbReference>
<keyword evidence="3" id="KW-1185">Reference proteome</keyword>
<sequence length="333" mass="37233">MKWLPFELHTHTPHSDGIHTLLEMCRKAAELGFRGIALTDHNTTSGMADAAQVTEETGVAIIPGLEWTTFYGHMLTLGVPYCEWRDLGPKDIHKGIDRVHRQGGVVGIAHPFSLGSPICTGCHWEYEIQDWNQVDYMEVWHETLPPMRNHNAPAFEQWTNLLNQGYRIAGTAGRDWHHSNDESDPPAYTYLGIVGDTDALTKEQAVDAIRTGRICISMGPLVTIELQADGQSYHTGDVIRRSDCANVETVELTVRIDHPSIASRRQMVQEEGLTVIVESNLGECCRSALADGATVFQHSIRPEKLLWLRVRLYGMLSGVLSTIAFTNPIYFED</sequence>
<proteinExistence type="predicted"/>
<dbReference type="EMBL" id="MSZX01000001">
    <property type="protein sequence ID" value="OPA80889.1"/>
    <property type="molecule type" value="Genomic_DNA"/>
</dbReference>
<dbReference type="Gene3D" id="3.20.20.140">
    <property type="entry name" value="Metal-dependent hydrolases"/>
    <property type="match status" value="1"/>
</dbReference>
<accession>A0A1T2XLZ9</accession>
<dbReference type="PANTHER" id="PTHR42924:SF3">
    <property type="entry name" value="POLYMERASE_HISTIDINOL PHOSPHATASE N-TERMINAL DOMAIN-CONTAINING PROTEIN"/>
    <property type="match status" value="1"/>
</dbReference>
<dbReference type="InterPro" id="IPR016195">
    <property type="entry name" value="Pol/histidinol_Pase-like"/>
</dbReference>
<reference evidence="2 3" key="1">
    <citation type="submission" date="2017-01" db="EMBL/GenBank/DDBJ databases">
        <title>Genome analysis of Paenibacillus selenitrireducens ES3-24.</title>
        <authorList>
            <person name="Xu D."/>
            <person name="Yao R."/>
            <person name="Zheng S."/>
        </authorList>
    </citation>
    <scope>NUCLEOTIDE SEQUENCE [LARGE SCALE GENOMIC DNA]</scope>
    <source>
        <strain evidence="2 3">ES3-24</strain>
    </source>
</reference>
<comment type="caution">
    <text evidence="2">The sequence shown here is derived from an EMBL/GenBank/DDBJ whole genome shotgun (WGS) entry which is preliminary data.</text>
</comment>
<dbReference type="SUPFAM" id="SSF89550">
    <property type="entry name" value="PHP domain-like"/>
    <property type="match status" value="1"/>
</dbReference>
<protein>
    <submittedName>
        <fullName evidence="2">Histidinol phosphatase</fullName>
    </submittedName>
</protein>
<dbReference type="GO" id="GO:0004534">
    <property type="term" value="F:5'-3' RNA exonuclease activity"/>
    <property type="evidence" value="ECO:0007669"/>
    <property type="project" value="TreeGrafter"/>
</dbReference>